<protein>
    <submittedName>
        <fullName evidence="4">Penicillin-binding protein 1C</fullName>
    </submittedName>
</protein>
<reference evidence="4 5" key="1">
    <citation type="submission" date="2018-06" db="EMBL/GenBank/DDBJ databases">
        <authorList>
            <consortium name="Pathogen Informatics"/>
            <person name="Doyle S."/>
        </authorList>
    </citation>
    <scope>NUCLEOTIDE SEQUENCE [LARGE SCALE GENOMIC DNA]</scope>
    <source>
        <strain evidence="4 5">NCTC13337</strain>
    </source>
</reference>
<sequence length="264" mass="29374">MPNLSLALGGVGIKGIDLLGLYGKLAQCTYSLPTTPPLLASHQNCQQLTNILRKIGDKNGHISFGKEPVALKTGTAYGWRDKWVIAYTKQYTLILWSGRADGGYTENTASAEVLIPIMRDIIHLLPNPPHTDPLPLSTPLITHQLPTRLQRTTRIDEIPPGKQFILTSPANQSQLTLASYPHTIIAQLKNGKPPYEWYLNQKKIGKTYLPQQNITISHTGRYQLNAIDANGEQTTSHFQAVTPSKVPKKRPIIIEYNNILQDNQ</sequence>
<dbReference type="Proteomes" id="UP000254601">
    <property type="component" value="Unassembled WGS sequence"/>
</dbReference>
<evidence type="ECO:0000313" key="5">
    <source>
        <dbReference type="Proteomes" id="UP000254601"/>
    </source>
</evidence>
<feature type="domain" description="Penicillin-binding C-terminal" evidence="3">
    <location>
        <begin position="163"/>
        <end position="235"/>
    </location>
</feature>
<dbReference type="AlphaFoldDB" id="A0A380N0B9"/>
<accession>A0A380N0B9</accession>
<dbReference type="PANTHER" id="PTHR32282">
    <property type="entry name" value="BINDING PROTEIN TRANSPEPTIDASE, PUTATIVE-RELATED"/>
    <property type="match status" value="1"/>
</dbReference>
<dbReference type="InterPro" id="IPR009647">
    <property type="entry name" value="PBP_C"/>
</dbReference>
<organism evidence="4 5">
    <name type="scientific">Suttonella ornithocola</name>
    <dbReference type="NCBI Taxonomy" id="279832"/>
    <lineage>
        <taxon>Bacteria</taxon>
        <taxon>Pseudomonadati</taxon>
        <taxon>Pseudomonadota</taxon>
        <taxon>Gammaproteobacteria</taxon>
        <taxon>Cardiobacteriales</taxon>
        <taxon>Cardiobacteriaceae</taxon>
        <taxon>Suttonella</taxon>
    </lineage>
</organism>
<dbReference type="GO" id="GO:0008955">
    <property type="term" value="F:peptidoglycan glycosyltransferase activity"/>
    <property type="evidence" value="ECO:0007669"/>
    <property type="project" value="TreeGrafter"/>
</dbReference>
<name>A0A380N0B9_9GAMM</name>
<dbReference type="InterPro" id="IPR050396">
    <property type="entry name" value="Glycosyltr_51/Transpeptidase"/>
</dbReference>
<dbReference type="EMBL" id="UHIC01000001">
    <property type="protein sequence ID" value="SUO97968.1"/>
    <property type="molecule type" value="Genomic_DNA"/>
</dbReference>
<keyword evidence="1" id="KW-0328">Glycosyltransferase</keyword>
<keyword evidence="2" id="KW-0808">Transferase</keyword>
<dbReference type="RefSeq" id="WP_072577607.1">
    <property type="nucleotide sequence ID" value="NZ_LWHB01000234.1"/>
</dbReference>
<dbReference type="PANTHER" id="PTHR32282:SF15">
    <property type="entry name" value="PENICILLIN-BINDING PROTEIN 1C"/>
    <property type="match status" value="1"/>
</dbReference>
<evidence type="ECO:0000313" key="4">
    <source>
        <dbReference type="EMBL" id="SUO97968.1"/>
    </source>
</evidence>
<dbReference type="GO" id="GO:0009252">
    <property type="term" value="P:peptidoglycan biosynthetic process"/>
    <property type="evidence" value="ECO:0007669"/>
    <property type="project" value="TreeGrafter"/>
</dbReference>
<dbReference type="Pfam" id="PF06832">
    <property type="entry name" value="BiPBP_C"/>
    <property type="match status" value="1"/>
</dbReference>
<gene>
    <name evidence="4" type="ORF">NCTC13337_02710</name>
</gene>
<dbReference type="InterPro" id="IPR012338">
    <property type="entry name" value="Beta-lactam/transpept-like"/>
</dbReference>
<dbReference type="GO" id="GO:0030288">
    <property type="term" value="C:outer membrane-bounded periplasmic space"/>
    <property type="evidence" value="ECO:0007669"/>
    <property type="project" value="TreeGrafter"/>
</dbReference>
<dbReference type="SUPFAM" id="SSF56601">
    <property type="entry name" value="beta-lactamase/transpeptidase-like"/>
    <property type="match status" value="1"/>
</dbReference>
<proteinExistence type="predicted"/>
<keyword evidence="5" id="KW-1185">Reference proteome</keyword>
<evidence type="ECO:0000256" key="2">
    <source>
        <dbReference type="ARBA" id="ARBA00022679"/>
    </source>
</evidence>
<evidence type="ECO:0000256" key="1">
    <source>
        <dbReference type="ARBA" id="ARBA00022676"/>
    </source>
</evidence>
<dbReference type="Gene3D" id="3.40.710.10">
    <property type="entry name" value="DD-peptidase/beta-lactamase superfamily"/>
    <property type="match status" value="1"/>
</dbReference>
<evidence type="ECO:0000259" key="3">
    <source>
        <dbReference type="Pfam" id="PF06832"/>
    </source>
</evidence>